<dbReference type="EMBL" id="WNZW01000005">
    <property type="protein sequence ID" value="MUG46153.1"/>
    <property type="molecule type" value="Genomic_DNA"/>
</dbReference>
<evidence type="ECO:0000313" key="2">
    <source>
        <dbReference type="Proteomes" id="UP000447876"/>
    </source>
</evidence>
<evidence type="ECO:0000313" key="1">
    <source>
        <dbReference type="EMBL" id="MUG46153.1"/>
    </source>
</evidence>
<name>A0A7X3CMZ4_9BACL</name>
<reference evidence="1 2" key="1">
    <citation type="submission" date="2019-11" db="EMBL/GenBank/DDBJ databases">
        <title>Draft genome sequences of five Paenibacillus species of dairy origin.</title>
        <authorList>
            <person name="Olajide A.M."/>
            <person name="Chen S."/>
            <person name="Lapointe G."/>
        </authorList>
    </citation>
    <scope>NUCLEOTIDE SEQUENCE [LARGE SCALE GENOMIC DNA]</scope>
    <source>
        <strain evidence="1 2">12CR55</strain>
    </source>
</reference>
<proteinExistence type="predicted"/>
<gene>
    <name evidence="1" type="ORF">GNP95_14265</name>
</gene>
<dbReference type="OrthoDB" id="2609371at2"/>
<organism evidence="1 2">
    <name type="scientific">Paenibacillus woosongensis</name>
    <dbReference type="NCBI Taxonomy" id="307580"/>
    <lineage>
        <taxon>Bacteria</taxon>
        <taxon>Bacillati</taxon>
        <taxon>Bacillota</taxon>
        <taxon>Bacilli</taxon>
        <taxon>Bacillales</taxon>
        <taxon>Paenibacillaceae</taxon>
        <taxon>Paenibacillus</taxon>
    </lineage>
</organism>
<dbReference type="AlphaFoldDB" id="A0A7X3CMZ4"/>
<sequence>MIKYKYRLKYMERFNIVVLDFSEEKTLEFANMISDPLGSDIYLKYEDLKIDIDNYIELLRGNIPQYDHGGNASSVTSHRDYTIIEDPFYDEEEDEVEPICKLETVEFVKIILVWAYENYKYKSERGVIDKEMARMVMNWIKQKMLEVKSIESESIK</sequence>
<accession>A0A7X3CMZ4</accession>
<dbReference type="RefSeq" id="WP_155611561.1">
    <property type="nucleotide sequence ID" value="NZ_WNZW01000005.1"/>
</dbReference>
<dbReference type="Proteomes" id="UP000447876">
    <property type="component" value="Unassembled WGS sequence"/>
</dbReference>
<comment type="caution">
    <text evidence="1">The sequence shown here is derived from an EMBL/GenBank/DDBJ whole genome shotgun (WGS) entry which is preliminary data.</text>
</comment>
<protein>
    <submittedName>
        <fullName evidence="1">Uncharacterized protein</fullName>
    </submittedName>
</protein>